<gene>
    <name evidence="2" type="ORF">FHS11_003113</name>
</gene>
<dbReference type="CDD" id="cd06238">
    <property type="entry name" value="M14-like"/>
    <property type="match status" value="1"/>
</dbReference>
<name>A0A839SJL0_9SPHI</name>
<protein>
    <recommendedName>
        <fullName evidence="1">Peptidase M14 domain-containing protein</fullName>
    </recommendedName>
</protein>
<proteinExistence type="predicted"/>
<dbReference type="SUPFAM" id="SSF53187">
    <property type="entry name" value="Zn-dependent exopeptidases"/>
    <property type="match status" value="1"/>
</dbReference>
<accession>A0A839SJL0</accession>
<sequence length="871" mass="97739">MNRKLTCLFFTFFIAVSTAFSQEIRSPERFLGYKLGEQYTPHYRIIEYFKYIAQVSKNVKLVQYGSTNEGRPLMAMFVASDENIGRLEEIRKNNLHLAGLTEVEATSGSFGKIGNLNTSTVIEKTVSASASADEIAAATVKTPVICWLSYNVHGNEPASSETSMQVLFDLVDPANSQTKAWLKNTVVVIDPCLNPDGRDRYVHFYNSVRDVLPNASPSAREHSEPWPQGRINHYYFDLNRDWAWQTQKESQARVALFNQWLPQIHVDYHEQGYNAPYYFAPAAEPFHKVITQWQRDFQIVIGKNNAKYFDQNGWLYFTRQEFDLLYPSYGDTYPIYSGSIGMTYEQGGIGAGLAIVTRSGDTLTLADRIAHHHSTSISTIETASANAQKLVEEFKKFYDKSRSNPPGEYKTYVIQNDNSGKVNALTTLLTRNKIEYGFGLKGTVTGYDYVTGKTESYSPGPNDLVINAYQSKSVLLNVLFEPRTFVTDSNTYDITAWSLPFAYGLTAYGVKESLKPSSLTMYSPKAEAVANPRAYAYVSAWQSVEDVKFLAALLKKGIKVRYSEKPFEAGGKKFAAGSLLITRAGNDRADFDGDVMQIAGSLNHELVPLTSGFVDKGHDFGSDVVHYIRPPHVMLIAGEGVSAEAMGEVWHLFEQQIGYPITLVKYEDLKRARLQDFDVAIFADGEYEDFPSERLQGWIRDGGKLIVMQNAVAELADKKGFDLKKKEDKKDGNKDDKTEDKAKIPNLGLYANRDLDAIRATVPGAIYKINLDNTHPLGFGLQSYYYSLKLSDDIYDYLGENDWNVGTVKKDGYISGFVGQKSKDKIKDGMLIGVQPMGRGNVIYMVDDPIFRSFWENGKLLFSNAVFMVGQ</sequence>
<dbReference type="RefSeq" id="WP_096356191.1">
    <property type="nucleotide sequence ID" value="NZ_AP017313.1"/>
</dbReference>
<dbReference type="GO" id="GO:0006508">
    <property type="term" value="P:proteolysis"/>
    <property type="evidence" value="ECO:0007669"/>
    <property type="project" value="InterPro"/>
</dbReference>
<dbReference type="GO" id="GO:0004181">
    <property type="term" value="F:metallocarboxypeptidase activity"/>
    <property type="evidence" value="ECO:0007669"/>
    <property type="project" value="InterPro"/>
</dbReference>
<dbReference type="Gene3D" id="3.40.630.10">
    <property type="entry name" value="Zn peptidases"/>
    <property type="match status" value="1"/>
</dbReference>
<dbReference type="InterPro" id="IPR000834">
    <property type="entry name" value="Peptidase_M14"/>
</dbReference>
<evidence type="ECO:0000313" key="2">
    <source>
        <dbReference type="EMBL" id="MBB3056687.1"/>
    </source>
</evidence>
<organism evidence="2 3">
    <name type="scientific">Mucilaginibacter gotjawali</name>
    <dbReference type="NCBI Taxonomy" id="1550579"/>
    <lineage>
        <taxon>Bacteria</taxon>
        <taxon>Pseudomonadati</taxon>
        <taxon>Bacteroidota</taxon>
        <taxon>Sphingobacteriia</taxon>
        <taxon>Sphingobacteriales</taxon>
        <taxon>Sphingobacteriaceae</taxon>
        <taxon>Mucilaginibacter</taxon>
    </lineage>
</organism>
<comment type="caution">
    <text evidence="2">The sequence shown here is derived from an EMBL/GenBank/DDBJ whole genome shotgun (WGS) entry which is preliminary data.</text>
</comment>
<keyword evidence="3" id="KW-1185">Reference proteome</keyword>
<dbReference type="SUPFAM" id="SSF52317">
    <property type="entry name" value="Class I glutamine amidotransferase-like"/>
    <property type="match status" value="1"/>
</dbReference>
<reference evidence="2" key="1">
    <citation type="submission" date="2020-08" db="EMBL/GenBank/DDBJ databases">
        <title>Genomic Encyclopedia of Type Strains, Phase III (KMG-III): the genomes of soil and plant-associated and newly described type strains.</title>
        <authorList>
            <person name="Whitman W."/>
        </authorList>
    </citation>
    <scope>NUCLEOTIDE SEQUENCE [LARGE SCALE GENOMIC DNA]</scope>
    <source>
        <strain evidence="2">CECT 8628</strain>
    </source>
</reference>
<dbReference type="InterPro" id="IPR029062">
    <property type="entry name" value="Class_I_gatase-like"/>
</dbReference>
<dbReference type="Pfam" id="PF00246">
    <property type="entry name" value="Peptidase_M14"/>
    <property type="match status" value="1"/>
</dbReference>
<dbReference type="Proteomes" id="UP000539265">
    <property type="component" value="Unassembled WGS sequence"/>
</dbReference>
<evidence type="ECO:0000259" key="1">
    <source>
        <dbReference type="Pfam" id="PF00246"/>
    </source>
</evidence>
<feature type="domain" description="Peptidase M14" evidence="1">
    <location>
        <begin position="47"/>
        <end position="249"/>
    </location>
</feature>
<dbReference type="GO" id="GO:0008270">
    <property type="term" value="F:zinc ion binding"/>
    <property type="evidence" value="ECO:0007669"/>
    <property type="project" value="InterPro"/>
</dbReference>
<dbReference type="OrthoDB" id="9758209at2"/>
<evidence type="ECO:0000313" key="3">
    <source>
        <dbReference type="Proteomes" id="UP000539265"/>
    </source>
</evidence>
<dbReference type="EMBL" id="JACHWX010000009">
    <property type="protein sequence ID" value="MBB3056687.1"/>
    <property type="molecule type" value="Genomic_DNA"/>
</dbReference>
<dbReference type="AlphaFoldDB" id="A0A839SJL0"/>